<protein>
    <recommendedName>
        <fullName evidence="6">DNA primase</fullName>
    </recommendedName>
</protein>
<dbReference type="EMBL" id="MUHB01000010">
    <property type="protein sequence ID" value="OXB04290.1"/>
    <property type="molecule type" value="Genomic_DNA"/>
</dbReference>
<reference evidence="2 5" key="1">
    <citation type="submission" date="2016-11" db="EMBL/GenBank/DDBJ databases">
        <title>Whole genomes of Flavobacteriaceae.</title>
        <authorList>
            <person name="Stine C."/>
            <person name="Li C."/>
            <person name="Tadesse D."/>
        </authorList>
    </citation>
    <scope>NUCLEOTIDE SEQUENCE [LARGE SCALE GENOMIC DNA]</scope>
    <source>
        <strain evidence="2 5">ATCC 19366</strain>
    </source>
</reference>
<feature type="compositionally biased region" description="Acidic residues" evidence="1">
    <location>
        <begin position="115"/>
        <end position="136"/>
    </location>
</feature>
<feature type="region of interest" description="Disordered" evidence="1">
    <location>
        <begin position="1"/>
        <end position="37"/>
    </location>
</feature>
<name>A0AB36NZL7_9FLAO</name>
<dbReference type="Proteomes" id="UP000198431">
    <property type="component" value="Unassembled WGS sequence"/>
</dbReference>
<dbReference type="EMBL" id="FRBX01000001">
    <property type="protein sequence ID" value="SHL52840.1"/>
    <property type="molecule type" value="Genomic_DNA"/>
</dbReference>
<reference evidence="3 4" key="2">
    <citation type="submission" date="2016-11" db="EMBL/GenBank/DDBJ databases">
        <authorList>
            <person name="Varghese N."/>
            <person name="Submissions S."/>
        </authorList>
    </citation>
    <scope>NUCLEOTIDE SEQUENCE [LARGE SCALE GENOMIC DNA]</scope>
    <source>
        <strain evidence="3 4">DSM 6368</strain>
    </source>
</reference>
<evidence type="ECO:0000313" key="3">
    <source>
        <dbReference type="EMBL" id="SHL52840.1"/>
    </source>
</evidence>
<sequence>METTDKRNSTVENRDPRNQNLNRQNNIMNEKLYNNDEIRRASHQGDVKNYGFTINGYDPNKAIPDQERITNEDDLDDLDDDFHQPGDLVDDADDLNDEFDNPSDNVNDDFTNSADEFDEEDEEEYEDDREEEEELDDHTHTTGDLLYDENADNLNDEFDNPSDSEELTESDEDLQELDPDDDDDDLEDDLEPGEIEEEDSGDDYNDNDPRKF</sequence>
<feature type="compositionally biased region" description="Basic and acidic residues" evidence="1">
    <location>
        <begin position="1"/>
        <end position="17"/>
    </location>
</feature>
<feature type="region of interest" description="Disordered" evidence="1">
    <location>
        <begin position="56"/>
        <end position="212"/>
    </location>
</feature>
<feature type="compositionally biased region" description="Low complexity" evidence="1">
    <location>
        <begin position="18"/>
        <end position="29"/>
    </location>
</feature>
<accession>A0AB36NZL7</accession>
<dbReference type="RefSeq" id="WP_073393808.1">
    <property type="nucleotide sequence ID" value="NZ_FRBX01000001.1"/>
</dbReference>
<evidence type="ECO:0008006" key="6">
    <source>
        <dbReference type="Google" id="ProtNLM"/>
    </source>
</evidence>
<evidence type="ECO:0000313" key="5">
    <source>
        <dbReference type="Proteomes" id="UP000198431"/>
    </source>
</evidence>
<proteinExistence type="predicted"/>
<dbReference type="Proteomes" id="UP000184216">
    <property type="component" value="Unassembled WGS sequence"/>
</dbReference>
<feature type="compositionally biased region" description="Acidic residues" evidence="1">
    <location>
        <begin position="88"/>
        <end position="101"/>
    </location>
</feature>
<keyword evidence="4" id="KW-1185">Reference proteome</keyword>
<organism evidence="2 5">
    <name type="scientific">Flavobacterium pectinovorum</name>
    <dbReference type="NCBI Taxonomy" id="29533"/>
    <lineage>
        <taxon>Bacteria</taxon>
        <taxon>Pseudomonadati</taxon>
        <taxon>Bacteroidota</taxon>
        <taxon>Flavobacteriia</taxon>
        <taxon>Flavobacteriales</taxon>
        <taxon>Flavobacteriaceae</taxon>
        <taxon>Flavobacterium</taxon>
    </lineage>
</organism>
<gene>
    <name evidence="2" type="ORF">B0A72_12365</name>
    <name evidence="3" type="ORF">SAMN05444387_0819</name>
</gene>
<feature type="compositionally biased region" description="Acidic residues" evidence="1">
    <location>
        <begin position="146"/>
        <end position="206"/>
    </location>
</feature>
<evidence type="ECO:0000256" key="1">
    <source>
        <dbReference type="SAM" id="MobiDB-lite"/>
    </source>
</evidence>
<comment type="caution">
    <text evidence="2">The sequence shown here is derived from an EMBL/GenBank/DDBJ whole genome shotgun (WGS) entry which is preliminary data.</text>
</comment>
<evidence type="ECO:0000313" key="2">
    <source>
        <dbReference type="EMBL" id="OXB04290.1"/>
    </source>
</evidence>
<dbReference type="AlphaFoldDB" id="A0AB36NZL7"/>
<feature type="compositionally biased region" description="Polar residues" evidence="1">
    <location>
        <begin position="102"/>
        <end position="114"/>
    </location>
</feature>
<evidence type="ECO:0000313" key="4">
    <source>
        <dbReference type="Proteomes" id="UP000184216"/>
    </source>
</evidence>